<organism evidence="1 2">
    <name type="scientific">Marinifilum flexuosum</name>
    <dbReference type="NCBI Taxonomy" id="1117708"/>
    <lineage>
        <taxon>Bacteria</taxon>
        <taxon>Pseudomonadati</taxon>
        <taxon>Bacteroidota</taxon>
        <taxon>Bacteroidia</taxon>
        <taxon>Marinilabiliales</taxon>
        <taxon>Marinifilaceae</taxon>
    </lineage>
</organism>
<sequence>MTKIKTMKLISLILIAFILFSFTQNKEEKLEINVKNLCGAYGGDEETENAHFGIYEDVIYYPDADLELKYELRKDTIITIDSEKNMGKWLILKLTTDSLVFYDINYDLKTSLNRRKK</sequence>
<protein>
    <submittedName>
        <fullName evidence="1">Uncharacterized protein</fullName>
    </submittedName>
</protein>
<dbReference type="EMBL" id="RAPQ01000008">
    <property type="protein sequence ID" value="RKE04065.1"/>
    <property type="molecule type" value="Genomic_DNA"/>
</dbReference>
<keyword evidence="2" id="KW-1185">Reference proteome</keyword>
<reference evidence="1 2" key="1">
    <citation type="submission" date="2018-09" db="EMBL/GenBank/DDBJ databases">
        <title>Genomic Encyclopedia of Archaeal and Bacterial Type Strains, Phase II (KMG-II): from individual species to whole genera.</title>
        <authorList>
            <person name="Goeker M."/>
        </authorList>
    </citation>
    <scope>NUCLEOTIDE SEQUENCE [LARGE SCALE GENOMIC DNA]</scope>
    <source>
        <strain evidence="1 2">DSM 21950</strain>
    </source>
</reference>
<evidence type="ECO:0000313" key="1">
    <source>
        <dbReference type="EMBL" id="RKE04065.1"/>
    </source>
</evidence>
<dbReference type="RefSeq" id="WP_147375903.1">
    <property type="nucleotide sequence ID" value="NZ_RAPQ01000008.1"/>
</dbReference>
<evidence type="ECO:0000313" key="2">
    <source>
        <dbReference type="Proteomes" id="UP000284531"/>
    </source>
</evidence>
<dbReference type="Proteomes" id="UP000284531">
    <property type="component" value="Unassembled WGS sequence"/>
</dbReference>
<accession>A0A419X8N7</accession>
<comment type="caution">
    <text evidence="1">The sequence shown here is derived from an EMBL/GenBank/DDBJ whole genome shotgun (WGS) entry which is preliminary data.</text>
</comment>
<proteinExistence type="predicted"/>
<dbReference type="AlphaFoldDB" id="A0A419X8N7"/>
<name>A0A419X8N7_9BACT</name>
<dbReference type="OrthoDB" id="1123053at2"/>
<gene>
    <name evidence="1" type="ORF">BXY64_1079</name>
</gene>